<dbReference type="GO" id="GO:0016020">
    <property type="term" value="C:membrane"/>
    <property type="evidence" value="ECO:0007669"/>
    <property type="project" value="TreeGrafter"/>
</dbReference>
<feature type="transmembrane region" description="Helical" evidence="4">
    <location>
        <begin position="154"/>
        <end position="177"/>
    </location>
</feature>
<evidence type="ECO:0000313" key="6">
    <source>
        <dbReference type="EMBL" id="PIN15600.1"/>
    </source>
</evidence>
<dbReference type="GO" id="GO:0008270">
    <property type="term" value="F:zinc ion binding"/>
    <property type="evidence" value="ECO:0007669"/>
    <property type="project" value="UniProtKB-KW"/>
</dbReference>
<evidence type="ECO:0000256" key="1">
    <source>
        <dbReference type="ARBA" id="ARBA00022723"/>
    </source>
</evidence>
<dbReference type="OrthoDB" id="264354at2759"/>
<dbReference type="Pfam" id="PF12428">
    <property type="entry name" value="DUF3675"/>
    <property type="match status" value="1"/>
</dbReference>
<dbReference type="SMART" id="SM00744">
    <property type="entry name" value="RINGv"/>
    <property type="match status" value="1"/>
</dbReference>
<dbReference type="InterPro" id="IPR033275">
    <property type="entry name" value="MARCH-like"/>
</dbReference>
<dbReference type="InterPro" id="IPR011016">
    <property type="entry name" value="Znf_RING-CH"/>
</dbReference>
<dbReference type="STRING" id="429701.A0A2G9HE89"/>
<dbReference type="FunFam" id="3.30.40.10:FF:000318">
    <property type="entry name" value="E3 ubiquitin-protein ligase MARCH4"/>
    <property type="match status" value="1"/>
</dbReference>
<organism evidence="6 7">
    <name type="scientific">Handroanthus impetiginosus</name>
    <dbReference type="NCBI Taxonomy" id="429701"/>
    <lineage>
        <taxon>Eukaryota</taxon>
        <taxon>Viridiplantae</taxon>
        <taxon>Streptophyta</taxon>
        <taxon>Embryophyta</taxon>
        <taxon>Tracheophyta</taxon>
        <taxon>Spermatophyta</taxon>
        <taxon>Magnoliopsida</taxon>
        <taxon>eudicotyledons</taxon>
        <taxon>Gunneridae</taxon>
        <taxon>Pentapetalae</taxon>
        <taxon>asterids</taxon>
        <taxon>lamiids</taxon>
        <taxon>Lamiales</taxon>
        <taxon>Bignoniaceae</taxon>
        <taxon>Crescentiina</taxon>
        <taxon>Tabebuia alliance</taxon>
        <taxon>Handroanthus</taxon>
    </lineage>
</organism>
<keyword evidence="4" id="KW-0472">Membrane</keyword>
<dbReference type="GO" id="GO:0004842">
    <property type="term" value="F:ubiquitin-protein transferase activity"/>
    <property type="evidence" value="ECO:0007669"/>
    <property type="project" value="TreeGrafter"/>
</dbReference>
<dbReference type="PANTHER" id="PTHR23012:SF180">
    <property type="entry name" value="RING_FYVE_PHD ZINC FINGER SUPERFAMILY PROTEIN"/>
    <property type="match status" value="1"/>
</dbReference>
<sequence length="212" mass="23626">MSETVVLVDDLKCWSGISACRICHELEFEGCKSLESPCACSGTVKFAHRDCIQRWCNEKGNTTCEICLQKFKPGYTCIPKKTQLTDTTVTIRGSLEVPRIEPEQENMGEILETYSECDSAAETSASCCRSVGLIFTALFLIRHLFVTVTGEAEAYPFSLLTVVIVKVSGVLVPMYILMRIVDVIHNKIKHRQYQDSDGDLLSSNDERGERAA</sequence>
<dbReference type="Gene3D" id="3.30.40.10">
    <property type="entry name" value="Zinc/RING finger domain, C3HC4 (zinc finger)"/>
    <property type="match status" value="1"/>
</dbReference>
<dbReference type="PANTHER" id="PTHR23012">
    <property type="entry name" value="RING/FYVE/PHD ZINC FINGER DOMAIN-CONTAINING"/>
    <property type="match status" value="1"/>
</dbReference>
<dbReference type="PROSITE" id="PS51292">
    <property type="entry name" value="ZF_RING_CH"/>
    <property type="match status" value="1"/>
</dbReference>
<evidence type="ECO:0000256" key="2">
    <source>
        <dbReference type="ARBA" id="ARBA00022771"/>
    </source>
</evidence>
<dbReference type="CDD" id="cd16495">
    <property type="entry name" value="RING_CH-C4HC3_MARCH"/>
    <property type="match status" value="1"/>
</dbReference>
<keyword evidence="4" id="KW-1133">Transmembrane helix</keyword>
<comment type="caution">
    <text evidence="6">The sequence shown here is derived from an EMBL/GenBank/DDBJ whole genome shotgun (WGS) entry which is preliminary data.</text>
</comment>
<keyword evidence="2" id="KW-0863">Zinc-finger</keyword>
<protein>
    <submittedName>
        <fullName evidence="6">Ubiquitin--protein ligase</fullName>
    </submittedName>
</protein>
<evidence type="ECO:0000313" key="7">
    <source>
        <dbReference type="Proteomes" id="UP000231279"/>
    </source>
</evidence>
<proteinExistence type="predicted"/>
<keyword evidence="6" id="KW-0436">Ligase</keyword>
<keyword evidence="7" id="KW-1185">Reference proteome</keyword>
<name>A0A2G9HE89_9LAMI</name>
<evidence type="ECO:0000256" key="3">
    <source>
        <dbReference type="ARBA" id="ARBA00022833"/>
    </source>
</evidence>
<dbReference type="EMBL" id="NKXS01002044">
    <property type="protein sequence ID" value="PIN15600.1"/>
    <property type="molecule type" value="Genomic_DNA"/>
</dbReference>
<dbReference type="GO" id="GO:0016874">
    <property type="term" value="F:ligase activity"/>
    <property type="evidence" value="ECO:0007669"/>
    <property type="project" value="UniProtKB-KW"/>
</dbReference>
<evidence type="ECO:0000259" key="5">
    <source>
        <dbReference type="PROSITE" id="PS51292"/>
    </source>
</evidence>
<dbReference type="InterPro" id="IPR022143">
    <property type="entry name" value="DUF3675"/>
</dbReference>
<dbReference type="SUPFAM" id="SSF57850">
    <property type="entry name" value="RING/U-box"/>
    <property type="match status" value="1"/>
</dbReference>
<dbReference type="AlphaFoldDB" id="A0A2G9HE89"/>
<feature type="transmembrane region" description="Helical" evidence="4">
    <location>
        <begin position="131"/>
        <end position="148"/>
    </location>
</feature>
<accession>A0A2G9HE89</accession>
<dbReference type="GO" id="GO:0016567">
    <property type="term" value="P:protein ubiquitination"/>
    <property type="evidence" value="ECO:0007669"/>
    <property type="project" value="TreeGrafter"/>
</dbReference>
<dbReference type="InterPro" id="IPR013083">
    <property type="entry name" value="Znf_RING/FYVE/PHD"/>
</dbReference>
<feature type="domain" description="RING-CH-type" evidence="5">
    <location>
        <begin position="12"/>
        <end position="74"/>
    </location>
</feature>
<gene>
    <name evidence="6" type="ORF">CDL12_11744</name>
</gene>
<dbReference type="Pfam" id="PF12906">
    <property type="entry name" value="RINGv"/>
    <property type="match status" value="1"/>
</dbReference>
<keyword evidence="4" id="KW-0812">Transmembrane</keyword>
<reference evidence="7" key="1">
    <citation type="journal article" date="2018" name="Gigascience">
        <title>Genome assembly of the Pink Ipe (Handroanthus impetiginosus, Bignoniaceae), a highly valued, ecologically keystone Neotropical timber forest tree.</title>
        <authorList>
            <person name="Silva-Junior O.B."/>
            <person name="Grattapaglia D."/>
            <person name="Novaes E."/>
            <person name="Collevatti R.G."/>
        </authorList>
    </citation>
    <scope>NUCLEOTIDE SEQUENCE [LARGE SCALE GENOMIC DNA]</scope>
    <source>
        <strain evidence="7">cv. UFG-1</strain>
    </source>
</reference>
<keyword evidence="3" id="KW-0862">Zinc</keyword>
<evidence type="ECO:0000256" key="4">
    <source>
        <dbReference type="SAM" id="Phobius"/>
    </source>
</evidence>
<keyword evidence="1" id="KW-0479">Metal-binding</keyword>
<dbReference type="Proteomes" id="UP000231279">
    <property type="component" value="Unassembled WGS sequence"/>
</dbReference>